<dbReference type="Gene3D" id="3.90.1150.10">
    <property type="entry name" value="Aspartate Aminotransferase, domain 1"/>
    <property type="match status" value="1"/>
</dbReference>
<dbReference type="HOGENOM" id="CLU_015846_7_0_1"/>
<dbReference type="STRING" id="1288291.A0A059F4X2"/>
<accession>A0A059F4X2</accession>
<evidence type="ECO:0000256" key="3">
    <source>
        <dbReference type="SAM" id="Phobius"/>
    </source>
</evidence>
<proteinExistence type="predicted"/>
<dbReference type="OrthoDB" id="65434at2759"/>
<dbReference type="InterPro" id="IPR015421">
    <property type="entry name" value="PyrdxlP-dep_Trfase_major"/>
</dbReference>
<sequence>MKIEHVPLRTMTTVYLSYLFAIILGNLKDLFEYIFSYDSFVFRKKNGFNPIISRLDSFFIRRCYTEISDVFNRPITEFPSKFIISLERDFKKKNLIDNLTGKKILLLNFGSYNYLGYACKDSFTNEILINSLEDMPLSLGGKSTDLGIHPILRELEIELADFLHKEDCFVLPMGFGANSGTIPVFTSEGDLIISDELNHKSIITGAKLSCATKRTFTHNDMNQLEQILRREIAHGQPKTFKPWKRIFVIVEGIYSMEGTILNLKELVELKRKYKFYIFIDEAHSIGAIGKTGRGICEYADVNFDDIDILMGTFSKTFSGMGGYIASSKKVVNFLKNKSDMSRFGEQMSPIVAKQILETLKHLKYGEGANYPSILMENASYMRKKLIDLGYVVFGNDNSPVIPLMIFSPGKIGEFSAICYEKGLAVVVVGYPATPVISSRVRLCLSYHHTREEIDIAIKIIDYAGRLLGMNILKK</sequence>
<dbReference type="SUPFAM" id="SSF53383">
    <property type="entry name" value="PLP-dependent transferases"/>
    <property type="match status" value="1"/>
</dbReference>
<dbReference type="GO" id="GO:0046513">
    <property type="term" value="P:ceramide biosynthetic process"/>
    <property type="evidence" value="ECO:0007669"/>
    <property type="project" value="TreeGrafter"/>
</dbReference>
<keyword evidence="2" id="KW-0808">Transferase</keyword>
<dbReference type="Pfam" id="PF00155">
    <property type="entry name" value="Aminotran_1_2"/>
    <property type="match status" value="1"/>
</dbReference>
<dbReference type="InterPro" id="IPR004839">
    <property type="entry name" value="Aminotransferase_I/II_large"/>
</dbReference>
<gene>
    <name evidence="5" type="ORF">H312_00273</name>
</gene>
<dbReference type="VEuPathDB" id="MicrosporidiaDB:H312_00273"/>
<keyword evidence="6" id="KW-1185">Reference proteome</keyword>
<dbReference type="GO" id="GO:0016020">
    <property type="term" value="C:membrane"/>
    <property type="evidence" value="ECO:0007669"/>
    <property type="project" value="GOC"/>
</dbReference>
<feature type="domain" description="Aminotransferase class I/classII large" evidence="4">
    <location>
        <begin position="107"/>
        <end position="460"/>
    </location>
</feature>
<dbReference type="GO" id="GO:0046512">
    <property type="term" value="P:sphingosine biosynthetic process"/>
    <property type="evidence" value="ECO:0007669"/>
    <property type="project" value="TreeGrafter"/>
</dbReference>
<protein>
    <recommendedName>
        <fullName evidence="4">Aminotransferase class I/classII large domain-containing protein</fullName>
    </recommendedName>
</protein>
<feature type="transmembrane region" description="Helical" evidence="3">
    <location>
        <begin position="15"/>
        <end position="35"/>
    </location>
</feature>
<keyword evidence="3" id="KW-0472">Membrane</keyword>
<dbReference type="PANTHER" id="PTHR13693:SF3">
    <property type="entry name" value="LD36009P"/>
    <property type="match status" value="1"/>
</dbReference>
<reference evidence="5 6" key="2">
    <citation type="submission" date="2014-03" db="EMBL/GenBank/DDBJ databases">
        <title>The Genome Sequence of Anncaliia algerae insect isolate PRA339.</title>
        <authorList>
            <consortium name="The Broad Institute Genome Sequencing Platform"/>
            <consortium name="The Broad Institute Genome Sequencing Center for Infectious Disease"/>
            <person name="Cuomo C."/>
            <person name="Becnel J."/>
            <person name="Sanscrainte N."/>
            <person name="Walker B."/>
            <person name="Young S.K."/>
            <person name="Zeng Q."/>
            <person name="Gargeya S."/>
            <person name="Fitzgerald M."/>
            <person name="Haas B."/>
            <person name="Abouelleil A."/>
            <person name="Alvarado L."/>
            <person name="Arachchi H.M."/>
            <person name="Berlin A.M."/>
            <person name="Chapman S.B."/>
            <person name="Dewar J."/>
            <person name="Goldberg J."/>
            <person name="Griggs A."/>
            <person name="Gujja S."/>
            <person name="Hansen M."/>
            <person name="Howarth C."/>
            <person name="Imamovic A."/>
            <person name="Larimer J."/>
            <person name="McCowan C."/>
            <person name="Murphy C."/>
            <person name="Neiman D."/>
            <person name="Pearson M."/>
            <person name="Priest M."/>
            <person name="Roberts A."/>
            <person name="Saif S."/>
            <person name="Shea T."/>
            <person name="Sisk P."/>
            <person name="Sykes S."/>
            <person name="Wortman J."/>
            <person name="Nusbaum C."/>
            <person name="Birren B."/>
        </authorList>
    </citation>
    <scope>NUCLEOTIDE SEQUENCE [LARGE SCALE GENOMIC DNA]</scope>
    <source>
        <strain evidence="5 6">PRA339</strain>
    </source>
</reference>
<dbReference type="InterPro" id="IPR050087">
    <property type="entry name" value="AON_synthase_class-II"/>
</dbReference>
<evidence type="ECO:0000313" key="5">
    <source>
        <dbReference type="EMBL" id="KCZ82250.1"/>
    </source>
</evidence>
<keyword evidence="3" id="KW-1133">Transmembrane helix</keyword>
<dbReference type="Gene3D" id="3.40.640.10">
    <property type="entry name" value="Type I PLP-dependent aspartate aminotransferase-like (Major domain)"/>
    <property type="match status" value="1"/>
</dbReference>
<dbReference type="GO" id="GO:0030170">
    <property type="term" value="F:pyridoxal phosphate binding"/>
    <property type="evidence" value="ECO:0007669"/>
    <property type="project" value="InterPro"/>
</dbReference>
<evidence type="ECO:0000313" key="6">
    <source>
        <dbReference type="Proteomes" id="UP000030655"/>
    </source>
</evidence>
<comment type="cofactor">
    <cofactor evidence="1">
        <name>pyridoxal 5'-phosphate</name>
        <dbReference type="ChEBI" id="CHEBI:597326"/>
    </cofactor>
</comment>
<evidence type="ECO:0000256" key="2">
    <source>
        <dbReference type="ARBA" id="ARBA00022679"/>
    </source>
</evidence>
<dbReference type="InterPro" id="IPR015422">
    <property type="entry name" value="PyrdxlP-dep_Trfase_small"/>
</dbReference>
<keyword evidence="3" id="KW-0812">Transmembrane</keyword>
<dbReference type="GO" id="GO:0004758">
    <property type="term" value="F:serine C-palmitoyltransferase activity"/>
    <property type="evidence" value="ECO:0007669"/>
    <property type="project" value="TreeGrafter"/>
</dbReference>
<dbReference type="InterPro" id="IPR015424">
    <property type="entry name" value="PyrdxlP-dep_Trfase"/>
</dbReference>
<name>A0A059F4X2_9MICR</name>
<dbReference type="PANTHER" id="PTHR13693">
    <property type="entry name" value="CLASS II AMINOTRANSFERASE/8-AMINO-7-OXONONANOATE SYNTHASE"/>
    <property type="match status" value="1"/>
</dbReference>
<dbReference type="AlphaFoldDB" id="A0A059F4X2"/>
<dbReference type="EMBL" id="KK365131">
    <property type="protein sequence ID" value="KCZ82250.1"/>
    <property type="molecule type" value="Genomic_DNA"/>
</dbReference>
<evidence type="ECO:0000259" key="4">
    <source>
        <dbReference type="Pfam" id="PF00155"/>
    </source>
</evidence>
<dbReference type="GO" id="GO:0017059">
    <property type="term" value="C:serine palmitoyltransferase complex"/>
    <property type="evidence" value="ECO:0007669"/>
    <property type="project" value="TreeGrafter"/>
</dbReference>
<reference evidence="6" key="1">
    <citation type="submission" date="2013-02" db="EMBL/GenBank/DDBJ databases">
        <authorList>
            <consortium name="The Broad Institute Genome Sequencing Platform"/>
            <person name="Cuomo C."/>
            <person name="Becnel J."/>
            <person name="Sanscrainte N."/>
            <person name="Walker B."/>
            <person name="Young S.K."/>
            <person name="Zeng Q."/>
            <person name="Gargeya S."/>
            <person name="Fitzgerald M."/>
            <person name="Haas B."/>
            <person name="Abouelleil A."/>
            <person name="Alvarado L."/>
            <person name="Arachchi H.M."/>
            <person name="Berlin A.M."/>
            <person name="Chapman S.B."/>
            <person name="Dewar J."/>
            <person name="Goldberg J."/>
            <person name="Griggs A."/>
            <person name="Gujja S."/>
            <person name="Hansen M."/>
            <person name="Howarth C."/>
            <person name="Imamovic A."/>
            <person name="Larimer J."/>
            <person name="McCowan C."/>
            <person name="Murphy C."/>
            <person name="Neiman D."/>
            <person name="Pearson M."/>
            <person name="Priest M."/>
            <person name="Roberts A."/>
            <person name="Saif S."/>
            <person name="Shea T."/>
            <person name="Sisk P."/>
            <person name="Sykes S."/>
            <person name="Wortman J."/>
            <person name="Nusbaum C."/>
            <person name="Birren B."/>
        </authorList>
    </citation>
    <scope>NUCLEOTIDE SEQUENCE [LARGE SCALE GENOMIC DNA]</scope>
    <source>
        <strain evidence="6">PRA339</strain>
    </source>
</reference>
<organism evidence="5 6">
    <name type="scientific">Anncaliia algerae PRA339</name>
    <dbReference type="NCBI Taxonomy" id="1288291"/>
    <lineage>
        <taxon>Eukaryota</taxon>
        <taxon>Fungi</taxon>
        <taxon>Fungi incertae sedis</taxon>
        <taxon>Microsporidia</taxon>
        <taxon>Tubulinosematoidea</taxon>
        <taxon>Tubulinosematidae</taxon>
        <taxon>Anncaliia</taxon>
    </lineage>
</organism>
<dbReference type="Proteomes" id="UP000030655">
    <property type="component" value="Unassembled WGS sequence"/>
</dbReference>
<evidence type="ECO:0000256" key="1">
    <source>
        <dbReference type="ARBA" id="ARBA00001933"/>
    </source>
</evidence>